<feature type="compositionally biased region" description="Basic and acidic residues" evidence="1">
    <location>
        <begin position="55"/>
        <end position="64"/>
    </location>
</feature>
<proteinExistence type="predicted"/>
<feature type="non-terminal residue" evidence="3">
    <location>
        <position position="237"/>
    </location>
</feature>
<dbReference type="Pfam" id="PF01609">
    <property type="entry name" value="DDE_Tnp_1"/>
    <property type="match status" value="1"/>
</dbReference>
<sequence length="237" mass="26681">GWERKQDIPSRATFSRAFAEFSETQLAERIHAALIETHLGDQLIGHISRDSTAIEAREKPEKKVQQIKPPKKRGRPKKGEERIKEPTRLEKQSAGMSLTEMKADLPIACNVGTKRNSKGYKTSWNGYKLHIDAADGGIPVSCLLSSASLHDSQVAIPLAEITHRRVTSCYDLMDAAYDAPLIKQHSESLGHVPLIDENPRSKVRKAELEEEQKGRREANYKTAESIRYNERSTVERV</sequence>
<feature type="region of interest" description="Disordered" evidence="1">
    <location>
        <begin position="200"/>
        <end position="224"/>
    </location>
</feature>
<dbReference type="AlphaFoldDB" id="X0Z3J2"/>
<organism evidence="3">
    <name type="scientific">marine sediment metagenome</name>
    <dbReference type="NCBI Taxonomy" id="412755"/>
    <lineage>
        <taxon>unclassified sequences</taxon>
        <taxon>metagenomes</taxon>
        <taxon>ecological metagenomes</taxon>
    </lineage>
</organism>
<dbReference type="InterPro" id="IPR002559">
    <property type="entry name" value="Transposase_11"/>
</dbReference>
<evidence type="ECO:0000313" key="3">
    <source>
        <dbReference type="EMBL" id="GAG53017.1"/>
    </source>
</evidence>
<comment type="caution">
    <text evidence="3">The sequence shown here is derived from an EMBL/GenBank/DDBJ whole genome shotgun (WGS) entry which is preliminary data.</text>
</comment>
<dbReference type="GO" id="GO:0004803">
    <property type="term" value="F:transposase activity"/>
    <property type="evidence" value="ECO:0007669"/>
    <property type="project" value="InterPro"/>
</dbReference>
<feature type="domain" description="Transposase IS4-like" evidence="2">
    <location>
        <begin position="115"/>
        <end position="237"/>
    </location>
</feature>
<name>X0Z3J2_9ZZZZ</name>
<dbReference type="GO" id="GO:0006313">
    <property type="term" value="P:DNA transposition"/>
    <property type="evidence" value="ECO:0007669"/>
    <property type="project" value="InterPro"/>
</dbReference>
<evidence type="ECO:0000256" key="1">
    <source>
        <dbReference type="SAM" id="MobiDB-lite"/>
    </source>
</evidence>
<reference evidence="3" key="1">
    <citation type="journal article" date="2014" name="Front. Microbiol.">
        <title>High frequency of phylogenetically diverse reductive dehalogenase-homologous genes in deep subseafloor sedimentary metagenomes.</title>
        <authorList>
            <person name="Kawai M."/>
            <person name="Futagami T."/>
            <person name="Toyoda A."/>
            <person name="Takaki Y."/>
            <person name="Nishi S."/>
            <person name="Hori S."/>
            <person name="Arai W."/>
            <person name="Tsubouchi T."/>
            <person name="Morono Y."/>
            <person name="Uchiyama I."/>
            <person name="Ito T."/>
            <person name="Fujiyama A."/>
            <person name="Inagaki F."/>
            <person name="Takami H."/>
        </authorList>
    </citation>
    <scope>NUCLEOTIDE SEQUENCE</scope>
    <source>
        <strain evidence="3">Expedition CK06-06</strain>
    </source>
</reference>
<feature type="non-terminal residue" evidence="3">
    <location>
        <position position="1"/>
    </location>
</feature>
<evidence type="ECO:0000259" key="2">
    <source>
        <dbReference type="Pfam" id="PF01609"/>
    </source>
</evidence>
<gene>
    <name evidence="3" type="ORF">S01H1_76097</name>
</gene>
<feature type="compositionally biased region" description="Basic and acidic residues" evidence="1">
    <location>
        <begin position="200"/>
        <end position="219"/>
    </location>
</feature>
<accession>X0Z3J2</accession>
<feature type="compositionally biased region" description="Basic and acidic residues" evidence="1">
    <location>
        <begin position="77"/>
        <end position="91"/>
    </location>
</feature>
<protein>
    <recommendedName>
        <fullName evidence="2">Transposase IS4-like domain-containing protein</fullName>
    </recommendedName>
</protein>
<dbReference type="EMBL" id="BARS01051048">
    <property type="protein sequence ID" value="GAG53017.1"/>
    <property type="molecule type" value="Genomic_DNA"/>
</dbReference>
<dbReference type="GO" id="GO:0003677">
    <property type="term" value="F:DNA binding"/>
    <property type="evidence" value="ECO:0007669"/>
    <property type="project" value="InterPro"/>
</dbReference>
<feature type="region of interest" description="Disordered" evidence="1">
    <location>
        <begin position="55"/>
        <end position="95"/>
    </location>
</feature>